<keyword evidence="3" id="KW-1185">Reference proteome</keyword>
<name>A0A4C1TFW1_EUMVA</name>
<reference evidence="2 3" key="1">
    <citation type="journal article" date="2019" name="Commun. Biol.">
        <title>The bagworm genome reveals a unique fibroin gene that provides high tensile strength.</title>
        <authorList>
            <person name="Kono N."/>
            <person name="Nakamura H."/>
            <person name="Ohtoshi R."/>
            <person name="Tomita M."/>
            <person name="Numata K."/>
            <person name="Arakawa K."/>
        </authorList>
    </citation>
    <scope>NUCLEOTIDE SEQUENCE [LARGE SCALE GENOMIC DNA]</scope>
</reference>
<gene>
    <name evidence="2" type="ORF">EVAR_75868_1</name>
</gene>
<comment type="caution">
    <text evidence="2">The sequence shown here is derived from an EMBL/GenBank/DDBJ whole genome shotgun (WGS) entry which is preliminary data.</text>
</comment>
<dbReference type="EMBL" id="BGZK01000051">
    <property type="protein sequence ID" value="GBP12460.1"/>
    <property type="molecule type" value="Genomic_DNA"/>
</dbReference>
<evidence type="ECO:0000313" key="3">
    <source>
        <dbReference type="Proteomes" id="UP000299102"/>
    </source>
</evidence>
<proteinExistence type="predicted"/>
<sequence length="134" mass="14938">MTPAKLYTNRAYIYSTATKRNGEGARGGGAARTAQAAPVIMIMARWSRAFCAAAHISVPGAVVDLCATRAGETRTRASRPLDVQFWHLIKYTGRHNLRPKRLHRSLYYYSFSSIIHCVGLIFYKSIVVCESARD</sequence>
<dbReference type="Proteomes" id="UP000299102">
    <property type="component" value="Unassembled WGS sequence"/>
</dbReference>
<keyword evidence="1" id="KW-0812">Transmembrane</keyword>
<accession>A0A4C1TFW1</accession>
<keyword evidence="1" id="KW-1133">Transmembrane helix</keyword>
<evidence type="ECO:0000256" key="1">
    <source>
        <dbReference type="SAM" id="Phobius"/>
    </source>
</evidence>
<keyword evidence="1" id="KW-0472">Membrane</keyword>
<organism evidence="2 3">
    <name type="scientific">Eumeta variegata</name>
    <name type="common">Bagworm moth</name>
    <name type="synonym">Eumeta japonica</name>
    <dbReference type="NCBI Taxonomy" id="151549"/>
    <lineage>
        <taxon>Eukaryota</taxon>
        <taxon>Metazoa</taxon>
        <taxon>Ecdysozoa</taxon>
        <taxon>Arthropoda</taxon>
        <taxon>Hexapoda</taxon>
        <taxon>Insecta</taxon>
        <taxon>Pterygota</taxon>
        <taxon>Neoptera</taxon>
        <taxon>Endopterygota</taxon>
        <taxon>Lepidoptera</taxon>
        <taxon>Glossata</taxon>
        <taxon>Ditrysia</taxon>
        <taxon>Tineoidea</taxon>
        <taxon>Psychidae</taxon>
        <taxon>Oiketicinae</taxon>
        <taxon>Eumeta</taxon>
    </lineage>
</organism>
<dbReference type="AlphaFoldDB" id="A0A4C1TFW1"/>
<feature type="transmembrane region" description="Helical" evidence="1">
    <location>
        <begin position="106"/>
        <end position="123"/>
    </location>
</feature>
<evidence type="ECO:0000313" key="2">
    <source>
        <dbReference type="EMBL" id="GBP12460.1"/>
    </source>
</evidence>
<protein>
    <submittedName>
        <fullName evidence="2">Uncharacterized protein</fullName>
    </submittedName>
</protein>